<feature type="compositionally biased region" description="Basic residues" evidence="4">
    <location>
        <begin position="68"/>
        <end position="95"/>
    </location>
</feature>
<dbReference type="PRINTS" id="PR00724">
    <property type="entry name" value="CRBOXYPTASEC"/>
</dbReference>
<dbReference type="FunFam" id="3.40.50.12670:FF:000001">
    <property type="entry name" value="Carboxypeptidase"/>
    <property type="match status" value="1"/>
</dbReference>
<organism evidence="5 6">
    <name type="scientific">Coptis chinensis</name>
    <dbReference type="NCBI Taxonomy" id="261450"/>
    <lineage>
        <taxon>Eukaryota</taxon>
        <taxon>Viridiplantae</taxon>
        <taxon>Streptophyta</taxon>
        <taxon>Embryophyta</taxon>
        <taxon>Tracheophyta</taxon>
        <taxon>Spermatophyta</taxon>
        <taxon>Magnoliopsida</taxon>
        <taxon>Ranunculales</taxon>
        <taxon>Ranunculaceae</taxon>
        <taxon>Coptidoideae</taxon>
        <taxon>Coptis</taxon>
    </lineage>
</organism>
<evidence type="ECO:0000256" key="1">
    <source>
        <dbReference type="ARBA" id="ARBA00009431"/>
    </source>
</evidence>
<evidence type="ECO:0000256" key="2">
    <source>
        <dbReference type="ARBA" id="ARBA00022729"/>
    </source>
</evidence>
<dbReference type="InterPro" id="IPR001563">
    <property type="entry name" value="Peptidase_S10"/>
</dbReference>
<comment type="similarity">
    <text evidence="1">Belongs to the peptidase S10 family.</text>
</comment>
<keyword evidence="2" id="KW-0732">Signal</keyword>
<dbReference type="Gene3D" id="3.40.50.1820">
    <property type="entry name" value="alpha/beta hydrolase"/>
    <property type="match status" value="1"/>
</dbReference>
<dbReference type="OrthoDB" id="443318at2759"/>
<dbReference type="GO" id="GO:0004185">
    <property type="term" value="F:serine-type carboxypeptidase activity"/>
    <property type="evidence" value="ECO:0007669"/>
    <property type="project" value="InterPro"/>
</dbReference>
<dbReference type="GO" id="GO:0019748">
    <property type="term" value="P:secondary metabolic process"/>
    <property type="evidence" value="ECO:0007669"/>
    <property type="project" value="TreeGrafter"/>
</dbReference>
<dbReference type="GO" id="GO:0006508">
    <property type="term" value="P:proteolysis"/>
    <property type="evidence" value="ECO:0007669"/>
    <property type="project" value="InterPro"/>
</dbReference>
<evidence type="ECO:0000256" key="4">
    <source>
        <dbReference type="SAM" id="MobiDB-lite"/>
    </source>
</evidence>
<evidence type="ECO:0000256" key="3">
    <source>
        <dbReference type="ARBA" id="ARBA00023180"/>
    </source>
</evidence>
<dbReference type="PANTHER" id="PTHR11802:SF29">
    <property type="entry name" value="SERINE CARBOXYPEPTIDASE-LIKE 19"/>
    <property type="match status" value="1"/>
</dbReference>
<gene>
    <name evidence="5" type="ORF">IFM89_016641</name>
</gene>
<keyword evidence="3" id="KW-0325">Glycoprotein</keyword>
<name>A0A835IR39_9MAGN</name>
<evidence type="ECO:0000313" key="6">
    <source>
        <dbReference type="Proteomes" id="UP000631114"/>
    </source>
</evidence>
<proteinExistence type="inferred from homology"/>
<comment type="caution">
    <text evidence="5">The sequence shown here is derived from an EMBL/GenBank/DDBJ whole genome shotgun (WGS) entry which is preliminary data.</text>
</comment>
<evidence type="ECO:0000313" key="5">
    <source>
        <dbReference type="EMBL" id="KAF9621147.1"/>
    </source>
</evidence>
<dbReference type="GO" id="GO:0016747">
    <property type="term" value="F:acyltransferase activity, transferring groups other than amino-acyl groups"/>
    <property type="evidence" value="ECO:0007669"/>
    <property type="project" value="TreeGrafter"/>
</dbReference>
<keyword evidence="6" id="KW-1185">Reference proteome</keyword>
<feature type="region of interest" description="Disordered" evidence="4">
    <location>
        <begin position="14"/>
        <end position="103"/>
    </location>
</feature>
<reference evidence="5 6" key="1">
    <citation type="submission" date="2020-10" db="EMBL/GenBank/DDBJ databases">
        <title>The Coptis chinensis genome and diversification of protoberbering-type alkaloids.</title>
        <authorList>
            <person name="Wang B."/>
            <person name="Shu S."/>
            <person name="Song C."/>
            <person name="Liu Y."/>
        </authorList>
    </citation>
    <scope>NUCLEOTIDE SEQUENCE [LARGE SCALE GENOMIC DNA]</scope>
    <source>
        <strain evidence="5">HL-2020</strain>
        <tissue evidence="5">Leaf</tissue>
    </source>
</reference>
<dbReference type="EMBL" id="JADFTS010000002">
    <property type="protein sequence ID" value="KAF9621147.1"/>
    <property type="molecule type" value="Genomic_DNA"/>
</dbReference>
<sequence length="600" mass="67763">MKEEKQRRFHETLLNILYPQPSSPQRDFSGEEPAATVRDMGIYPYPSLDAFEDLEEKSSDSSSDSGSHQKKLTRAQRKRIRKKKLKEAASRRRKMIGPLLPSTDGIQIEEDNEVEPLNYLHENTNQQISCGAVQEPNAGNNHQVVALSRSKVRTLPGYQGLLPFQLETGYVNVDESDGVELFYYFVESERNPKEDPLMLWLTGGPGCSAFSGLVLETGPLRINDDYSGSGLPSFVLNPYSWTKVSSIIFLDAPVGSGFSYSSSLLGWNSSDTKSSRQTYIFLRKWLADHPEFNNNPFYLGGDSYCGITIPIIAKEIADGISAQHKPLINLKGYLLGNPVTDVHSNDNSKILFSHRMALITDELYELTKRTCKGEYVNVDPKNVECVKNLGAALELIERVNDNQILEPKCDTTEPNCISDPNNCTIELPLERRIQGDRRFLGKKLPALLFPESECREFNYVSLVYWANDGSVRNALHIRKGSINTWVRCKKDILPLERDVQSSLIYHQNLSARGYRALIYSGDHDKYVSHLGTLAWIKSLNYSIIDDWRQWLVSGQVAGYTRTYSNRMTFATVKGGGHTAPEYKPEECLAMIARWLSHNPL</sequence>
<dbReference type="PANTHER" id="PTHR11802">
    <property type="entry name" value="SERINE PROTEASE FAMILY S10 SERINE CARBOXYPEPTIDASE"/>
    <property type="match status" value="1"/>
</dbReference>
<dbReference type="AlphaFoldDB" id="A0A835IR39"/>
<dbReference type="SUPFAM" id="SSF53474">
    <property type="entry name" value="alpha/beta-Hydrolases"/>
    <property type="match status" value="1"/>
</dbReference>
<protein>
    <recommendedName>
        <fullName evidence="7">Serine carboxypeptidase-like 18</fullName>
    </recommendedName>
</protein>
<dbReference type="Proteomes" id="UP000631114">
    <property type="component" value="Unassembled WGS sequence"/>
</dbReference>
<dbReference type="Gene3D" id="3.40.50.12670">
    <property type="match status" value="1"/>
</dbReference>
<dbReference type="Pfam" id="PF00450">
    <property type="entry name" value="Peptidase_S10"/>
    <property type="match status" value="1"/>
</dbReference>
<evidence type="ECO:0008006" key="7">
    <source>
        <dbReference type="Google" id="ProtNLM"/>
    </source>
</evidence>
<accession>A0A835IR39</accession>
<dbReference type="InterPro" id="IPR029058">
    <property type="entry name" value="AB_hydrolase_fold"/>
</dbReference>